<feature type="region of interest" description="Disordered" evidence="8">
    <location>
        <begin position="341"/>
        <end position="372"/>
    </location>
</feature>
<dbReference type="GO" id="GO:0005524">
    <property type="term" value="F:ATP binding"/>
    <property type="evidence" value="ECO:0007669"/>
    <property type="project" value="UniProtKB-KW"/>
</dbReference>
<dbReference type="AlphaFoldDB" id="A0A812S5T0"/>
<sequence>MPATEKAQKKSETAQKKSILILSMKLDPKMDVFMKNFSKKYGEGSIMNLNKFDADVPTISTGALTLDLKLGGGVPYGRIVEVYGPEQSGKTTLALSCAYQAQQSGNRKRVAFLDAEQALDRYLAKNMGLDLSPDRFTFLCAGFAEEACDQLLDAIESKCFDIVILDSVGALTPKDELDKDMTQNTIGLLARTMSKFLRKAVKVVADSDTCLLIINQLRANIGGYGNPETTCGGKALPYHASMRLEVRSPMSGKMGPAEEPTGIRSVVRVKKNKLAAPHRKAEFDIIFGKGISWENSVVEAGIDTGLIHKAGAWMSYGEHRVQGKEKMRDLLEEHPDVCKKLEGDIRSAEKTEGSELEEKVEAPPAPEPSASSAVAAPVLVEKLQSKAPKAPSAPEPSAFAVAAPAEKPQSKAPQVPKKMNAADLKDELRKLGLPTTGNKAELTSRLQEAKQPAK</sequence>
<dbReference type="GO" id="GO:0005829">
    <property type="term" value="C:cytosol"/>
    <property type="evidence" value="ECO:0007669"/>
    <property type="project" value="TreeGrafter"/>
</dbReference>
<proteinExistence type="inferred from homology"/>
<keyword evidence="5 7" id="KW-0233">DNA recombination</keyword>
<dbReference type="SUPFAM" id="SSF68906">
    <property type="entry name" value="SAP domain"/>
    <property type="match status" value="1"/>
</dbReference>
<evidence type="ECO:0000313" key="12">
    <source>
        <dbReference type="EMBL" id="CAE7468782.1"/>
    </source>
</evidence>
<dbReference type="PANTHER" id="PTHR45900:SF1">
    <property type="entry name" value="MITOCHONDRIAL DNA REPAIR PROTEIN RECA HOMOLOG-RELATED"/>
    <property type="match status" value="1"/>
</dbReference>
<dbReference type="Gene3D" id="3.30.250.10">
    <property type="entry name" value="RecA protein, C-terminal domain"/>
    <property type="match status" value="1"/>
</dbReference>
<dbReference type="Gene3D" id="1.10.720.30">
    <property type="entry name" value="SAP domain"/>
    <property type="match status" value="1"/>
</dbReference>
<dbReference type="SMART" id="SM00513">
    <property type="entry name" value="SAP"/>
    <property type="match status" value="1"/>
</dbReference>
<dbReference type="PROSITE" id="PS50162">
    <property type="entry name" value="RECA_2"/>
    <property type="match status" value="1"/>
</dbReference>
<dbReference type="InterPro" id="IPR020587">
    <property type="entry name" value="RecA_monomer-monomer_interface"/>
</dbReference>
<feature type="domain" description="RecA family profile 1" evidence="9">
    <location>
        <begin position="55"/>
        <end position="217"/>
    </location>
</feature>
<dbReference type="PROSITE" id="PS50800">
    <property type="entry name" value="SAP"/>
    <property type="match status" value="1"/>
</dbReference>
<keyword evidence="4 7" id="KW-0238">DNA-binding</keyword>
<dbReference type="SUPFAM" id="SSF52540">
    <property type="entry name" value="P-loop containing nucleoside triphosphate hydrolases"/>
    <property type="match status" value="1"/>
</dbReference>
<evidence type="ECO:0000256" key="7">
    <source>
        <dbReference type="RuleBase" id="RU004527"/>
    </source>
</evidence>
<dbReference type="PANTHER" id="PTHR45900">
    <property type="entry name" value="RECA"/>
    <property type="match status" value="1"/>
</dbReference>
<gene>
    <name evidence="12" type="primary">recA</name>
    <name evidence="12" type="ORF">SNAT2548_LOCUS26251</name>
</gene>
<dbReference type="Proteomes" id="UP000604046">
    <property type="component" value="Unassembled WGS sequence"/>
</dbReference>
<evidence type="ECO:0000256" key="5">
    <source>
        <dbReference type="ARBA" id="ARBA00023172"/>
    </source>
</evidence>
<dbReference type="OrthoDB" id="444824at2759"/>
<evidence type="ECO:0000256" key="2">
    <source>
        <dbReference type="ARBA" id="ARBA00022741"/>
    </source>
</evidence>
<evidence type="ECO:0000259" key="11">
    <source>
        <dbReference type="PROSITE" id="PS50800"/>
    </source>
</evidence>
<evidence type="ECO:0000313" key="13">
    <source>
        <dbReference type="Proteomes" id="UP000604046"/>
    </source>
</evidence>
<dbReference type="InterPro" id="IPR023400">
    <property type="entry name" value="RecA_C_sf"/>
</dbReference>
<comment type="caution">
    <text evidence="12">The sequence shown here is derived from an EMBL/GenBank/DDBJ whole genome shotgun (WGS) entry which is preliminary data.</text>
</comment>
<comment type="similarity">
    <text evidence="1 6">Belongs to the RecA family.</text>
</comment>
<dbReference type="InterPro" id="IPR027417">
    <property type="entry name" value="P-loop_NTPase"/>
</dbReference>
<keyword evidence="7" id="KW-0227">DNA damage</keyword>
<name>A0A812S5T0_9DINO</name>
<keyword evidence="2 6" id="KW-0547">Nucleotide-binding</keyword>
<dbReference type="InterPro" id="IPR036361">
    <property type="entry name" value="SAP_dom_sf"/>
</dbReference>
<dbReference type="InterPro" id="IPR049261">
    <property type="entry name" value="RecA-like_C"/>
</dbReference>
<organism evidence="12 13">
    <name type="scientific">Symbiodinium natans</name>
    <dbReference type="NCBI Taxonomy" id="878477"/>
    <lineage>
        <taxon>Eukaryota</taxon>
        <taxon>Sar</taxon>
        <taxon>Alveolata</taxon>
        <taxon>Dinophyceae</taxon>
        <taxon>Suessiales</taxon>
        <taxon>Symbiodiniaceae</taxon>
        <taxon>Symbiodinium</taxon>
    </lineage>
</organism>
<dbReference type="InterPro" id="IPR020588">
    <property type="entry name" value="RecA_ATP-bd"/>
</dbReference>
<feature type="region of interest" description="Disordered" evidence="8">
    <location>
        <begin position="384"/>
        <end position="454"/>
    </location>
</feature>
<protein>
    <submittedName>
        <fullName evidence="12">RecA protein</fullName>
    </submittedName>
</protein>
<dbReference type="InterPro" id="IPR049428">
    <property type="entry name" value="RecA-like_N"/>
</dbReference>
<dbReference type="InterPro" id="IPR003593">
    <property type="entry name" value="AAA+_ATPase"/>
</dbReference>
<evidence type="ECO:0000259" key="9">
    <source>
        <dbReference type="PROSITE" id="PS50162"/>
    </source>
</evidence>
<evidence type="ECO:0000256" key="4">
    <source>
        <dbReference type="ARBA" id="ARBA00023125"/>
    </source>
</evidence>
<keyword evidence="13" id="KW-1185">Reference proteome</keyword>
<evidence type="ECO:0000259" key="10">
    <source>
        <dbReference type="PROSITE" id="PS50163"/>
    </source>
</evidence>
<dbReference type="Pfam" id="PF21096">
    <property type="entry name" value="RecA_C"/>
    <property type="match status" value="1"/>
</dbReference>
<dbReference type="GO" id="GO:0006310">
    <property type="term" value="P:DNA recombination"/>
    <property type="evidence" value="ECO:0007669"/>
    <property type="project" value="UniProtKB-KW"/>
</dbReference>
<dbReference type="SMART" id="SM00382">
    <property type="entry name" value="AAA"/>
    <property type="match status" value="1"/>
</dbReference>
<dbReference type="Gene3D" id="3.40.50.300">
    <property type="entry name" value="P-loop containing nucleotide triphosphate hydrolases"/>
    <property type="match status" value="1"/>
</dbReference>
<dbReference type="InterPro" id="IPR013765">
    <property type="entry name" value="DNA_recomb/repair_RecA"/>
</dbReference>
<dbReference type="SUPFAM" id="SSF54752">
    <property type="entry name" value="RecA protein, C-terminal domain"/>
    <property type="match status" value="1"/>
</dbReference>
<dbReference type="GO" id="GO:0006281">
    <property type="term" value="P:DNA repair"/>
    <property type="evidence" value="ECO:0007669"/>
    <property type="project" value="InterPro"/>
</dbReference>
<evidence type="ECO:0000256" key="1">
    <source>
        <dbReference type="ARBA" id="ARBA00009391"/>
    </source>
</evidence>
<feature type="domain" description="SAP" evidence="11">
    <location>
        <begin position="416"/>
        <end position="450"/>
    </location>
</feature>
<evidence type="ECO:0000256" key="6">
    <source>
        <dbReference type="RuleBase" id="RU003422"/>
    </source>
</evidence>
<feature type="compositionally biased region" description="Basic and acidic residues" evidence="8">
    <location>
        <begin position="341"/>
        <end position="361"/>
    </location>
</feature>
<dbReference type="Pfam" id="PF00154">
    <property type="entry name" value="RecA_N"/>
    <property type="match status" value="1"/>
</dbReference>
<feature type="compositionally biased region" description="Low complexity" evidence="8">
    <location>
        <begin position="384"/>
        <end position="407"/>
    </location>
</feature>
<dbReference type="GO" id="GO:0140664">
    <property type="term" value="F:ATP-dependent DNA damage sensor activity"/>
    <property type="evidence" value="ECO:0007669"/>
    <property type="project" value="InterPro"/>
</dbReference>
<dbReference type="EMBL" id="CAJNDS010002424">
    <property type="protein sequence ID" value="CAE7468782.1"/>
    <property type="molecule type" value="Genomic_DNA"/>
</dbReference>
<dbReference type="GO" id="GO:0003697">
    <property type="term" value="F:single-stranded DNA binding"/>
    <property type="evidence" value="ECO:0007669"/>
    <property type="project" value="InterPro"/>
</dbReference>
<dbReference type="PRINTS" id="PR00142">
    <property type="entry name" value="RECA"/>
</dbReference>
<dbReference type="Pfam" id="PF02037">
    <property type="entry name" value="SAP"/>
    <property type="match status" value="1"/>
</dbReference>
<keyword evidence="3 6" id="KW-0067">ATP-binding</keyword>
<feature type="domain" description="RecA family profile 2" evidence="10">
    <location>
        <begin position="224"/>
        <end position="296"/>
    </location>
</feature>
<dbReference type="InterPro" id="IPR003034">
    <property type="entry name" value="SAP_dom"/>
</dbReference>
<accession>A0A812S5T0</accession>
<reference evidence="12" key="1">
    <citation type="submission" date="2021-02" db="EMBL/GenBank/DDBJ databases">
        <authorList>
            <person name="Dougan E. K."/>
            <person name="Rhodes N."/>
            <person name="Thang M."/>
            <person name="Chan C."/>
        </authorList>
    </citation>
    <scope>NUCLEOTIDE SEQUENCE</scope>
</reference>
<evidence type="ECO:0000256" key="3">
    <source>
        <dbReference type="ARBA" id="ARBA00022840"/>
    </source>
</evidence>
<evidence type="ECO:0000256" key="8">
    <source>
        <dbReference type="SAM" id="MobiDB-lite"/>
    </source>
</evidence>
<dbReference type="PROSITE" id="PS50163">
    <property type="entry name" value="RECA_3"/>
    <property type="match status" value="1"/>
</dbReference>